<dbReference type="InterPro" id="IPR036397">
    <property type="entry name" value="RNaseH_sf"/>
</dbReference>
<protein>
    <recommendedName>
        <fullName evidence="1">Integrase catalytic domain-containing protein</fullName>
    </recommendedName>
</protein>
<name>A0ABW9ERE9_9BURK</name>
<dbReference type="PROSITE" id="PS50994">
    <property type="entry name" value="INTEGRASE"/>
    <property type="match status" value="1"/>
</dbReference>
<dbReference type="InterPro" id="IPR001584">
    <property type="entry name" value="Integrase_cat-core"/>
</dbReference>
<gene>
    <name evidence="2" type="ORF">PQQ73_35280</name>
</gene>
<sequence length="165" mass="18192">MADDRDRRLFSRGRGYMVFVGAPSALNTSLALRQAIWRKPNADWPVCGIPDVLHVDHGSDFTSIHLDQAAADLRIQIVYSTVARPQGRGKVERLFGTINTEQLPELPGYVQDGKPTSQPRLSLPELDAAIRAVIVDELQHQNPQRDRCRSAAGMVLRGLDSPLAG</sequence>
<feature type="domain" description="Integrase catalytic" evidence="1">
    <location>
        <begin position="1"/>
        <end position="99"/>
    </location>
</feature>
<dbReference type="RefSeq" id="WP_408157687.1">
    <property type="nucleotide sequence ID" value="NZ_JAQQCL010000047.1"/>
</dbReference>
<keyword evidence="3" id="KW-1185">Reference proteome</keyword>
<proteinExistence type="predicted"/>
<dbReference type="EMBL" id="JAQQCL010000047">
    <property type="protein sequence ID" value="MFM0721558.1"/>
    <property type="molecule type" value="Genomic_DNA"/>
</dbReference>
<accession>A0ABW9ERE9</accession>
<dbReference type="Proteomes" id="UP001629392">
    <property type="component" value="Unassembled WGS sequence"/>
</dbReference>
<evidence type="ECO:0000313" key="2">
    <source>
        <dbReference type="EMBL" id="MFM0721558.1"/>
    </source>
</evidence>
<organism evidence="2 3">
    <name type="scientific">Paraburkholderia strydomiana</name>
    <dbReference type="NCBI Taxonomy" id="1245417"/>
    <lineage>
        <taxon>Bacteria</taxon>
        <taxon>Pseudomonadati</taxon>
        <taxon>Pseudomonadota</taxon>
        <taxon>Betaproteobacteria</taxon>
        <taxon>Burkholderiales</taxon>
        <taxon>Burkholderiaceae</taxon>
        <taxon>Paraburkholderia</taxon>
    </lineage>
</organism>
<evidence type="ECO:0000313" key="3">
    <source>
        <dbReference type="Proteomes" id="UP001629392"/>
    </source>
</evidence>
<dbReference type="Gene3D" id="3.30.420.10">
    <property type="entry name" value="Ribonuclease H-like superfamily/Ribonuclease H"/>
    <property type="match status" value="1"/>
</dbReference>
<reference evidence="2 3" key="1">
    <citation type="journal article" date="2024" name="Chem. Sci.">
        <title>Discovery of megapolipeptins by genome mining of a Burkholderiales bacteria collection.</title>
        <authorList>
            <person name="Paulo B.S."/>
            <person name="Recchia M.J.J."/>
            <person name="Lee S."/>
            <person name="Fergusson C.H."/>
            <person name="Romanowski S.B."/>
            <person name="Hernandez A."/>
            <person name="Krull N."/>
            <person name="Liu D.Y."/>
            <person name="Cavanagh H."/>
            <person name="Bos A."/>
            <person name="Gray C.A."/>
            <person name="Murphy B.T."/>
            <person name="Linington R.G."/>
            <person name="Eustaquio A.S."/>
        </authorList>
    </citation>
    <scope>NUCLEOTIDE SEQUENCE [LARGE SCALE GENOMIC DNA]</scope>
    <source>
        <strain evidence="2 3">RL17-350-BIC-E</strain>
    </source>
</reference>
<dbReference type="InterPro" id="IPR012337">
    <property type="entry name" value="RNaseH-like_sf"/>
</dbReference>
<evidence type="ECO:0000259" key="1">
    <source>
        <dbReference type="PROSITE" id="PS50994"/>
    </source>
</evidence>
<comment type="caution">
    <text evidence="2">The sequence shown here is derived from an EMBL/GenBank/DDBJ whole genome shotgun (WGS) entry which is preliminary data.</text>
</comment>
<dbReference type="SUPFAM" id="SSF53098">
    <property type="entry name" value="Ribonuclease H-like"/>
    <property type="match status" value="1"/>
</dbReference>